<keyword evidence="4" id="KW-0521">NADP</keyword>
<dbReference type="SUPFAM" id="SSF51905">
    <property type="entry name" value="FAD/NAD(P)-binding domain"/>
    <property type="match status" value="1"/>
</dbReference>
<dbReference type="Proteomes" id="UP000541444">
    <property type="component" value="Unassembled WGS sequence"/>
</dbReference>
<dbReference type="OrthoDB" id="333024at2759"/>
<dbReference type="PANTHER" id="PTHR48467:SF1">
    <property type="entry name" value="GLUTAMATE SYNTHASE 1 [NADH], CHLOROPLASTIC-LIKE"/>
    <property type="match status" value="1"/>
</dbReference>
<evidence type="ECO:0000313" key="7">
    <source>
        <dbReference type="Proteomes" id="UP000541444"/>
    </source>
</evidence>
<evidence type="ECO:0000256" key="5">
    <source>
        <dbReference type="ARBA" id="ARBA00023002"/>
    </source>
</evidence>
<dbReference type="EMBL" id="JACGCM010000938">
    <property type="protein sequence ID" value="KAF6164149.1"/>
    <property type="molecule type" value="Genomic_DNA"/>
</dbReference>
<protein>
    <recommendedName>
        <fullName evidence="8">NADPH:adrenodoxin oxidoreductase, mitochondrial</fullName>
    </recommendedName>
</protein>
<evidence type="ECO:0000256" key="4">
    <source>
        <dbReference type="ARBA" id="ARBA00022857"/>
    </source>
</evidence>
<gene>
    <name evidence="6" type="ORF">GIB67_010119</name>
</gene>
<evidence type="ECO:0000313" key="6">
    <source>
        <dbReference type="EMBL" id="KAF6164149.1"/>
    </source>
</evidence>
<evidence type="ECO:0000256" key="3">
    <source>
        <dbReference type="ARBA" id="ARBA00022827"/>
    </source>
</evidence>
<comment type="cofactor">
    <cofactor evidence="1">
        <name>FAD</name>
        <dbReference type="ChEBI" id="CHEBI:57692"/>
    </cofactor>
</comment>
<reference evidence="6 7" key="1">
    <citation type="journal article" date="2020" name="IScience">
        <title>Genome Sequencing of the Endangered Kingdonia uniflora (Circaeasteraceae, Ranunculales) Reveals Potential Mechanisms of Evolutionary Specialization.</title>
        <authorList>
            <person name="Sun Y."/>
            <person name="Deng T."/>
            <person name="Zhang A."/>
            <person name="Moore M.J."/>
            <person name="Landis J.B."/>
            <person name="Lin N."/>
            <person name="Zhang H."/>
            <person name="Zhang X."/>
            <person name="Huang J."/>
            <person name="Zhang X."/>
            <person name="Sun H."/>
            <person name="Wang H."/>
        </authorList>
    </citation>
    <scope>NUCLEOTIDE SEQUENCE [LARGE SCALE GENOMIC DNA]</scope>
    <source>
        <strain evidence="6">TB1705</strain>
        <tissue evidence="6">Leaf</tissue>
    </source>
</reference>
<dbReference type="Gene3D" id="3.40.50.720">
    <property type="entry name" value="NAD(P)-binding Rossmann-like Domain"/>
    <property type="match status" value="1"/>
</dbReference>
<organism evidence="6 7">
    <name type="scientific">Kingdonia uniflora</name>
    <dbReference type="NCBI Taxonomy" id="39325"/>
    <lineage>
        <taxon>Eukaryota</taxon>
        <taxon>Viridiplantae</taxon>
        <taxon>Streptophyta</taxon>
        <taxon>Embryophyta</taxon>
        <taxon>Tracheophyta</taxon>
        <taxon>Spermatophyta</taxon>
        <taxon>Magnoliopsida</taxon>
        <taxon>Ranunculales</taxon>
        <taxon>Circaeasteraceae</taxon>
        <taxon>Kingdonia</taxon>
    </lineage>
</organism>
<keyword evidence="5" id="KW-0560">Oxidoreductase</keyword>
<dbReference type="InterPro" id="IPR055275">
    <property type="entry name" value="Ferredox_Rdtase"/>
</dbReference>
<evidence type="ECO:0000256" key="1">
    <source>
        <dbReference type="ARBA" id="ARBA00001974"/>
    </source>
</evidence>
<dbReference type="AlphaFoldDB" id="A0A7J7NA46"/>
<dbReference type="SUPFAM" id="SSF51971">
    <property type="entry name" value="Nucleotide-binding domain"/>
    <property type="match status" value="1"/>
</dbReference>
<sequence>MFKEELKNSRIQRRVYELLSRAATSQQSHSISSQRELHFVFLRRPDRFLHSGDNSGQITGVRFEKTVLEGDESGKQSAVGTGKFEDLECGLVLKSIGYKSVSVDGLSFDHRRGVVPNIRGRVLSNMSADPGVLEKGLYVSGWLKRGPTGIIATNLYCAEETVVSISEDLELGLLTSPSSPKPGREGLLQLLGSKGVKFVPFSGWEKIDSHEQSLGSLINKPREKLSTWHELLDVAN</sequence>
<proteinExistence type="predicted"/>
<name>A0A7J7NA46_9MAGN</name>
<keyword evidence="2" id="KW-0285">Flavoprotein</keyword>
<comment type="caution">
    <text evidence="6">The sequence shown here is derived from an EMBL/GenBank/DDBJ whole genome shotgun (WGS) entry which is preliminary data.</text>
</comment>
<keyword evidence="3" id="KW-0274">FAD</keyword>
<keyword evidence="7" id="KW-1185">Reference proteome</keyword>
<dbReference type="InterPro" id="IPR036188">
    <property type="entry name" value="FAD/NAD-bd_sf"/>
</dbReference>
<dbReference type="GO" id="GO:0016491">
    <property type="term" value="F:oxidoreductase activity"/>
    <property type="evidence" value="ECO:0007669"/>
    <property type="project" value="UniProtKB-KW"/>
</dbReference>
<evidence type="ECO:0000256" key="2">
    <source>
        <dbReference type="ARBA" id="ARBA00022630"/>
    </source>
</evidence>
<dbReference type="PANTHER" id="PTHR48467">
    <property type="entry name" value="GLUTAMATE SYNTHASE 1 [NADH], CHLOROPLASTIC-LIKE"/>
    <property type="match status" value="1"/>
</dbReference>
<evidence type="ECO:0008006" key="8">
    <source>
        <dbReference type="Google" id="ProtNLM"/>
    </source>
</evidence>
<accession>A0A7J7NA46</accession>